<protein>
    <submittedName>
        <fullName evidence="1">Uncharacterized protein</fullName>
    </submittedName>
</protein>
<organism evidence="1">
    <name type="scientific">Ammonifex degensii</name>
    <dbReference type="NCBI Taxonomy" id="42838"/>
    <lineage>
        <taxon>Bacteria</taxon>
        <taxon>Bacillati</taxon>
        <taxon>Bacillota</taxon>
        <taxon>Clostridia</taxon>
        <taxon>Thermoanaerobacterales</taxon>
        <taxon>Thermoanaerobacteraceae</taxon>
        <taxon>Ammonifex</taxon>
    </lineage>
</organism>
<sequence>MTKLLKKAFAEASKLPDIEQNAIAKWLLEELEARRKWEEAFAEPENILDRLADEALEAHRQGKTTPLDLEKL</sequence>
<dbReference type="AlphaFoldDB" id="A0A7C1F3J1"/>
<name>A0A7C1F3J1_9THEO</name>
<gene>
    <name evidence="1" type="ORF">ENQ35_01995</name>
</gene>
<evidence type="ECO:0000313" key="1">
    <source>
        <dbReference type="EMBL" id="HDW51505.1"/>
    </source>
</evidence>
<dbReference type="EMBL" id="DSMV01000126">
    <property type="protein sequence ID" value="HDW51505.1"/>
    <property type="molecule type" value="Genomic_DNA"/>
</dbReference>
<proteinExistence type="predicted"/>
<comment type="caution">
    <text evidence="1">The sequence shown here is derived from an EMBL/GenBank/DDBJ whole genome shotgun (WGS) entry which is preliminary data.</text>
</comment>
<accession>A0A7C1F3J1</accession>
<reference evidence="1" key="1">
    <citation type="journal article" date="2020" name="mSystems">
        <title>Genome- and Community-Level Interaction Insights into Carbon Utilization and Element Cycling Functions of Hydrothermarchaeota in Hydrothermal Sediment.</title>
        <authorList>
            <person name="Zhou Z."/>
            <person name="Liu Y."/>
            <person name="Xu W."/>
            <person name="Pan J."/>
            <person name="Luo Z.H."/>
            <person name="Li M."/>
        </authorList>
    </citation>
    <scope>NUCLEOTIDE SEQUENCE [LARGE SCALE GENOMIC DNA]</scope>
    <source>
        <strain evidence="1">SpSt-301</strain>
    </source>
</reference>